<dbReference type="SUPFAM" id="SSF69989">
    <property type="entry name" value="C-terminal domain of PLC-beta"/>
    <property type="match status" value="1"/>
</dbReference>
<protein>
    <submittedName>
        <fullName evidence="2">Uncharacterized protein</fullName>
    </submittedName>
</protein>
<dbReference type="EMBL" id="LCWF01000067">
    <property type="protein sequence ID" value="KKY23450.1"/>
    <property type="molecule type" value="Genomic_DNA"/>
</dbReference>
<accession>A0A0G2H3W2</accession>
<feature type="compositionally biased region" description="Low complexity" evidence="1">
    <location>
        <begin position="22"/>
        <end position="32"/>
    </location>
</feature>
<proteinExistence type="predicted"/>
<reference evidence="2 3" key="2">
    <citation type="submission" date="2015-05" db="EMBL/GenBank/DDBJ databases">
        <authorList>
            <person name="Morales-Cruz A."/>
            <person name="Amrine K.C."/>
            <person name="Cantu D."/>
        </authorList>
    </citation>
    <scope>NUCLEOTIDE SEQUENCE [LARGE SCALE GENOMIC DNA]</scope>
    <source>
        <strain evidence="2">UCRPC4</strain>
    </source>
</reference>
<evidence type="ECO:0000313" key="2">
    <source>
        <dbReference type="EMBL" id="KKY23450.1"/>
    </source>
</evidence>
<dbReference type="Proteomes" id="UP000053317">
    <property type="component" value="Unassembled WGS sequence"/>
</dbReference>
<dbReference type="AlphaFoldDB" id="A0A0G2H3W2"/>
<gene>
    <name evidence="2" type="ORF">UCRPC4_g02898</name>
</gene>
<evidence type="ECO:0000313" key="3">
    <source>
        <dbReference type="Proteomes" id="UP000053317"/>
    </source>
</evidence>
<dbReference type="OrthoDB" id="3883941at2759"/>
<evidence type="ECO:0000256" key="1">
    <source>
        <dbReference type="SAM" id="MobiDB-lite"/>
    </source>
</evidence>
<name>A0A0G2H3W2_PHACM</name>
<sequence length="396" mass="43610">MLRSARTARARPLRQNCSRRFQSTSSQSAQDSTGGGAHTRAAVVGGIAGATGALTLGYAWYHFSGAKTAVSTVKQTKDYYESTINKVKENAPEPNEALDYLRKQATFYAGFVPGGKSVVDNTFKDIDLIREKHGADVDKIVSETYKELKQVTDKGLSVESASEAWQVLSKALGRIASLAGDASQQVIENHPMLKEKVGGNIDQLRSLADKLGPEAKQKFDQTWEEVQDILKGGLDASTLDRIRQLVQKKTSEVQKLGEKAWEQSLQEAKPFLDKNPQVKELLEKNRSSLLSGNITKLFQQLKQAATSGNAQGLESYIKEATQKIKDSSSGLEGYLDMLPGGSELLPKFEQFQELSKKHSKDAERLAKETIDEISQVLSKKLEEGKKLMDDASQKKK</sequence>
<comment type="caution">
    <text evidence="2">The sequence shown here is derived from an EMBL/GenBank/DDBJ whole genome shotgun (WGS) entry which is preliminary data.</text>
</comment>
<feature type="region of interest" description="Disordered" evidence="1">
    <location>
        <begin position="1"/>
        <end position="37"/>
    </location>
</feature>
<organism evidence="2 3">
    <name type="scientific">Phaeomoniella chlamydospora</name>
    <name type="common">Phaeoacremonium chlamydosporum</name>
    <dbReference type="NCBI Taxonomy" id="158046"/>
    <lineage>
        <taxon>Eukaryota</taxon>
        <taxon>Fungi</taxon>
        <taxon>Dikarya</taxon>
        <taxon>Ascomycota</taxon>
        <taxon>Pezizomycotina</taxon>
        <taxon>Eurotiomycetes</taxon>
        <taxon>Chaetothyriomycetidae</taxon>
        <taxon>Phaeomoniellales</taxon>
        <taxon>Phaeomoniellaceae</taxon>
        <taxon>Phaeomoniella</taxon>
    </lineage>
</organism>
<feature type="compositionally biased region" description="Basic residues" evidence="1">
    <location>
        <begin position="1"/>
        <end position="12"/>
    </location>
</feature>
<keyword evidence="3" id="KW-1185">Reference proteome</keyword>
<reference evidence="2 3" key="1">
    <citation type="submission" date="2015-05" db="EMBL/GenBank/DDBJ databases">
        <title>Distinctive expansion of gene families associated with plant cell wall degradation and secondary metabolism in the genomes of grapevine trunk pathogens.</title>
        <authorList>
            <person name="Lawrence D.P."/>
            <person name="Travadon R."/>
            <person name="Rolshausen P.E."/>
            <person name="Baumgartner K."/>
        </authorList>
    </citation>
    <scope>NUCLEOTIDE SEQUENCE [LARGE SCALE GENOMIC DNA]</scope>
    <source>
        <strain evidence="2">UCRPC4</strain>
    </source>
</reference>